<dbReference type="Pfam" id="PF02684">
    <property type="entry name" value="LpxB"/>
    <property type="match status" value="1"/>
</dbReference>
<dbReference type="SUPFAM" id="SSF53756">
    <property type="entry name" value="UDP-Glycosyltransferase/glycogen phosphorylase"/>
    <property type="match status" value="1"/>
</dbReference>
<keyword evidence="7 11" id="KW-0808">Transferase</keyword>
<keyword evidence="6 11" id="KW-0328">Glycosyltransferase</keyword>
<evidence type="ECO:0000256" key="10">
    <source>
        <dbReference type="NCBIfam" id="TIGR00215"/>
    </source>
</evidence>
<keyword evidence="4" id="KW-0444">Lipid biosynthesis</keyword>
<sequence length="381" mass="44022">MDQVLMIAAEASSVTYAQRILELWKKQGRKIHAFGVGSQEMEDLGFERFGKSEEMAVVGAAEVISHYSDLKKVFNRIVDECEKRRPKVAVVMDYPGFNLMLAKKLHEMKIPVVYYISPQVWAWKKGRVKTIKQYCEKVLVLFPFETKFYEEHQVPVEFVGHPLLDEMDEKLLDPTYLKTHRNQCGIRDDEIVLGLMPGSRRQELKQHFQVQLDTARILAKKHKNLKVVILTAPNFSKDKMLDYLEDFRLPYILLKDEPFRMIHLVDMMLVASGTATLQVGLLHKPMVIMYRVNWLTALIARMIVTSKFFGLVNLILNKFAVPENFQGQANPENLAKQLDRYITDSQHKASVVNDLAQLRQHLGDKGVTERVVKSLDEYLTK</sequence>
<proteinExistence type="predicted"/>
<dbReference type="GO" id="GO:0008915">
    <property type="term" value="F:lipid-A-disaccharide synthase activity"/>
    <property type="evidence" value="ECO:0007669"/>
    <property type="project" value="UniProtKB-EC"/>
</dbReference>
<dbReference type="PANTHER" id="PTHR30372">
    <property type="entry name" value="LIPID-A-DISACCHARIDE SYNTHASE"/>
    <property type="match status" value="1"/>
</dbReference>
<evidence type="ECO:0000256" key="2">
    <source>
        <dbReference type="ARBA" id="ARBA00012687"/>
    </source>
</evidence>
<keyword evidence="5" id="KW-0441">Lipid A biosynthesis</keyword>
<dbReference type="RefSeq" id="WP_243539788.1">
    <property type="nucleotide sequence ID" value="NZ_CP093442.1"/>
</dbReference>
<dbReference type="EC" id="2.4.1.182" evidence="2 10"/>
<evidence type="ECO:0000256" key="5">
    <source>
        <dbReference type="ARBA" id="ARBA00022556"/>
    </source>
</evidence>
<evidence type="ECO:0000256" key="8">
    <source>
        <dbReference type="ARBA" id="ARBA00023098"/>
    </source>
</evidence>
<evidence type="ECO:0000313" key="12">
    <source>
        <dbReference type="Proteomes" id="UP000830116"/>
    </source>
</evidence>
<keyword evidence="8" id="KW-0443">Lipid metabolism</keyword>
<evidence type="ECO:0000256" key="7">
    <source>
        <dbReference type="ARBA" id="ARBA00022679"/>
    </source>
</evidence>
<name>A0ABY4CJJ5_9BACT</name>
<comment type="function">
    <text evidence="1">Condensation of UDP-2,3-diacylglucosamine and 2,3-diacylglucosamine-1-phosphate to form lipid A disaccharide, a precursor of lipid A, a phosphorylated glycolipid that anchors the lipopolysaccharide to the outer membrane of the cell.</text>
</comment>
<accession>A0ABY4CJJ5</accession>
<gene>
    <name evidence="11" type="primary">lpxB</name>
    <name evidence="11" type="ORF">MNR06_05530</name>
</gene>
<dbReference type="InterPro" id="IPR003835">
    <property type="entry name" value="Glyco_trans_19"/>
</dbReference>
<organism evidence="11 12">
    <name type="scientific">Bdellovibrio reynosensis</name>
    <dbReference type="NCBI Taxonomy" id="2835041"/>
    <lineage>
        <taxon>Bacteria</taxon>
        <taxon>Pseudomonadati</taxon>
        <taxon>Bdellovibrionota</taxon>
        <taxon>Bdellovibrionia</taxon>
        <taxon>Bdellovibrionales</taxon>
        <taxon>Pseudobdellovibrionaceae</taxon>
        <taxon>Bdellovibrio</taxon>
    </lineage>
</organism>
<dbReference type="EMBL" id="CP093442">
    <property type="protein sequence ID" value="UOF02410.1"/>
    <property type="molecule type" value="Genomic_DNA"/>
</dbReference>
<dbReference type="NCBIfam" id="TIGR00215">
    <property type="entry name" value="lpxB"/>
    <property type="match status" value="1"/>
</dbReference>
<evidence type="ECO:0000256" key="4">
    <source>
        <dbReference type="ARBA" id="ARBA00022516"/>
    </source>
</evidence>
<reference evidence="11" key="1">
    <citation type="submission" date="2022-03" db="EMBL/GenBank/DDBJ databases">
        <title>Genome Identification and Characterization of new species Bdellovibrio reynosense LBG001 sp. nov. from a Mexico soil sample.</title>
        <authorList>
            <person name="Camilli A."/>
            <person name="Ajao Y."/>
            <person name="Guo X."/>
        </authorList>
    </citation>
    <scope>NUCLEOTIDE SEQUENCE</scope>
    <source>
        <strain evidence="11">LBG001</strain>
    </source>
</reference>
<evidence type="ECO:0000313" key="11">
    <source>
        <dbReference type="EMBL" id="UOF02410.1"/>
    </source>
</evidence>
<dbReference type="PANTHER" id="PTHR30372:SF4">
    <property type="entry name" value="LIPID-A-DISACCHARIDE SYNTHASE, MITOCHONDRIAL-RELATED"/>
    <property type="match status" value="1"/>
</dbReference>
<evidence type="ECO:0000256" key="1">
    <source>
        <dbReference type="ARBA" id="ARBA00002056"/>
    </source>
</evidence>
<protein>
    <recommendedName>
        <fullName evidence="3 10">Lipid-A-disaccharide synthase</fullName>
        <ecNumber evidence="2 10">2.4.1.182</ecNumber>
    </recommendedName>
</protein>
<dbReference type="Proteomes" id="UP000830116">
    <property type="component" value="Chromosome"/>
</dbReference>
<evidence type="ECO:0000256" key="6">
    <source>
        <dbReference type="ARBA" id="ARBA00022676"/>
    </source>
</evidence>
<evidence type="ECO:0000256" key="9">
    <source>
        <dbReference type="ARBA" id="ARBA00048975"/>
    </source>
</evidence>
<keyword evidence="12" id="KW-1185">Reference proteome</keyword>
<comment type="catalytic activity">
    <reaction evidence="9">
        <text>a lipid X + a UDP-2-N,3-O-bis[(3R)-3-hydroxyacyl]-alpha-D-glucosamine = a lipid A disaccharide + UDP + H(+)</text>
        <dbReference type="Rhea" id="RHEA:67828"/>
        <dbReference type="ChEBI" id="CHEBI:15378"/>
        <dbReference type="ChEBI" id="CHEBI:58223"/>
        <dbReference type="ChEBI" id="CHEBI:137748"/>
        <dbReference type="ChEBI" id="CHEBI:176338"/>
        <dbReference type="ChEBI" id="CHEBI:176343"/>
        <dbReference type="EC" id="2.4.1.182"/>
    </reaction>
</comment>
<evidence type="ECO:0000256" key="3">
    <source>
        <dbReference type="ARBA" id="ARBA00020902"/>
    </source>
</evidence>